<dbReference type="KEGG" id="tkr:C7K43_08125"/>
<dbReference type="GeneID" id="69985912"/>
<reference evidence="2" key="2">
    <citation type="journal article" date="2020" name="Int. Dairy J.">
        <title>Lactic acid bacterial diversity in Brie cheese focusing on salt concentration and pH of isolation medium and characterisation of halophilic and alkaliphilic lactic acid bacterial isolates.</title>
        <authorList>
            <person name="Unno R."/>
            <person name="Matsutani M."/>
            <person name="Suzuki T."/>
            <person name="Kodama K."/>
            <person name="Matsushita H."/>
            <person name="Yamasato K."/>
            <person name="Koizumi Y."/>
            <person name="Ishikawa M."/>
        </authorList>
    </citation>
    <scope>NUCLEOTIDE SEQUENCE</scope>
    <source>
        <strain evidence="2">7C1</strain>
        <strain evidence="1">8C4</strain>
    </source>
</reference>
<evidence type="ECO:0000313" key="3">
    <source>
        <dbReference type="Proteomes" id="UP000886597"/>
    </source>
</evidence>
<evidence type="ECO:0000313" key="2">
    <source>
        <dbReference type="EMBL" id="GEQ53753.1"/>
    </source>
</evidence>
<gene>
    <name evidence="1" type="ORF">TK11N_05170</name>
    <name evidence="2" type="ORF">TK2N_05970</name>
</gene>
<dbReference type="AlphaFoldDB" id="A0AAN4RJM0"/>
<accession>A0AAN4RJM0</accession>
<name>A0AAN4RJM0_9ENTE</name>
<dbReference type="EMBL" id="BKBO01000006">
    <property type="protein sequence ID" value="GEQ48665.1"/>
    <property type="molecule type" value="Genomic_DNA"/>
</dbReference>
<dbReference type="Proteomes" id="UP000886597">
    <property type="component" value="Unassembled WGS sequence"/>
</dbReference>
<reference evidence="2" key="1">
    <citation type="submission" date="2019-08" db="EMBL/GenBank/DDBJ databases">
        <authorList>
            <person name="Ishikawa M."/>
            <person name="Suzuki T."/>
            <person name="Matsutani M."/>
        </authorList>
    </citation>
    <scope>NUCLEOTIDE SEQUENCE</scope>
    <source>
        <strain evidence="2">7C1</strain>
        <strain evidence="1">8C4</strain>
    </source>
</reference>
<proteinExistence type="predicted"/>
<dbReference type="EMBL" id="BKBQ01000006">
    <property type="protein sequence ID" value="GEQ53753.1"/>
    <property type="molecule type" value="Genomic_DNA"/>
</dbReference>
<comment type="caution">
    <text evidence="2">The sequence shown here is derived from an EMBL/GenBank/DDBJ whole genome shotgun (WGS) entry which is preliminary data.</text>
</comment>
<sequence length="101" mass="11991">METGKKKKLLTKNNQPIKAITQQDIYATKETLEKLQSWASALEMLDKFFKHETEPLNKKKVVKEYYANSQIFDVFFADFLTHTNILEKQLEELRTREKIHS</sequence>
<evidence type="ECO:0000313" key="1">
    <source>
        <dbReference type="EMBL" id="GEQ48665.1"/>
    </source>
</evidence>
<dbReference type="Proteomes" id="UP000886607">
    <property type="component" value="Unassembled WGS sequence"/>
</dbReference>
<evidence type="ECO:0000313" key="4">
    <source>
        <dbReference type="Proteomes" id="UP000886607"/>
    </source>
</evidence>
<protein>
    <submittedName>
        <fullName evidence="2">Uncharacterized protein</fullName>
    </submittedName>
</protein>
<dbReference type="RefSeq" id="WP_124006412.1">
    <property type="nucleotide sequence ID" value="NZ_BJYN01000023.1"/>
</dbReference>
<keyword evidence="4" id="KW-1185">Reference proteome</keyword>
<organism evidence="2 3">
    <name type="scientific">Tetragenococcus koreensis</name>
    <dbReference type="NCBI Taxonomy" id="290335"/>
    <lineage>
        <taxon>Bacteria</taxon>
        <taxon>Bacillati</taxon>
        <taxon>Bacillota</taxon>
        <taxon>Bacilli</taxon>
        <taxon>Lactobacillales</taxon>
        <taxon>Enterococcaceae</taxon>
        <taxon>Tetragenococcus</taxon>
    </lineage>
</organism>